<dbReference type="GeneID" id="109514058"/>
<dbReference type="PANTHER" id="PTHR24064">
    <property type="entry name" value="SOLUTE CARRIER FAMILY 22 MEMBER"/>
    <property type="match status" value="1"/>
</dbReference>
<proteinExistence type="predicted"/>
<feature type="transmembrane region" description="Helical" evidence="5">
    <location>
        <begin position="364"/>
        <end position="386"/>
    </location>
</feature>
<evidence type="ECO:0000256" key="3">
    <source>
        <dbReference type="ARBA" id="ARBA00022989"/>
    </source>
</evidence>
<dbReference type="PROSITE" id="PS00216">
    <property type="entry name" value="SUGAR_TRANSPORT_1"/>
    <property type="match status" value="1"/>
</dbReference>
<dbReference type="InterPro" id="IPR005829">
    <property type="entry name" value="Sugar_transporter_CS"/>
</dbReference>
<dbReference type="AlphaFoldDB" id="A0A3Q2YNT2"/>
<protein>
    <submittedName>
        <fullName evidence="7">Solute carrier family 22 member 13b</fullName>
    </submittedName>
</protein>
<organism evidence="7 8">
    <name type="scientific">Hippocampus comes</name>
    <name type="common">Tiger tail seahorse</name>
    <dbReference type="NCBI Taxonomy" id="109280"/>
    <lineage>
        <taxon>Eukaryota</taxon>
        <taxon>Metazoa</taxon>
        <taxon>Chordata</taxon>
        <taxon>Craniata</taxon>
        <taxon>Vertebrata</taxon>
        <taxon>Euteleostomi</taxon>
        <taxon>Actinopterygii</taxon>
        <taxon>Neopterygii</taxon>
        <taxon>Teleostei</taxon>
        <taxon>Neoteleostei</taxon>
        <taxon>Acanthomorphata</taxon>
        <taxon>Syngnathiaria</taxon>
        <taxon>Syngnathiformes</taxon>
        <taxon>Syngnathoidei</taxon>
        <taxon>Syngnathidae</taxon>
        <taxon>Hippocampus</taxon>
    </lineage>
</organism>
<feature type="transmembrane region" description="Helical" evidence="5">
    <location>
        <begin position="252"/>
        <end position="272"/>
    </location>
</feature>
<keyword evidence="8" id="KW-1185">Reference proteome</keyword>
<dbReference type="Ensembl" id="ENSHCOT00000022849.1">
    <property type="protein sequence ID" value="ENSHCOP00000015049.1"/>
    <property type="gene ID" value="ENSHCOG00000018571.1"/>
</dbReference>
<dbReference type="OrthoDB" id="5296287at2759"/>
<dbReference type="GO" id="GO:0016020">
    <property type="term" value="C:membrane"/>
    <property type="evidence" value="ECO:0007669"/>
    <property type="project" value="UniProtKB-SubCell"/>
</dbReference>
<feature type="transmembrane region" description="Helical" evidence="5">
    <location>
        <begin position="393"/>
        <end position="411"/>
    </location>
</feature>
<evidence type="ECO:0000256" key="2">
    <source>
        <dbReference type="ARBA" id="ARBA00022692"/>
    </source>
</evidence>
<keyword evidence="4 5" id="KW-0472">Membrane</keyword>
<evidence type="ECO:0000313" key="8">
    <source>
        <dbReference type="Proteomes" id="UP000264820"/>
    </source>
</evidence>
<evidence type="ECO:0000313" key="7">
    <source>
        <dbReference type="Ensembl" id="ENSHCOP00000015042.1"/>
    </source>
</evidence>
<feature type="transmembrane region" description="Helical" evidence="5">
    <location>
        <begin position="453"/>
        <end position="474"/>
    </location>
</feature>
<evidence type="ECO:0000256" key="4">
    <source>
        <dbReference type="ARBA" id="ARBA00023136"/>
    </source>
</evidence>
<dbReference type="RefSeq" id="XP_019722423.1">
    <property type="nucleotide sequence ID" value="XM_019866864.1"/>
</dbReference>
<dbReference type="InterPro" id="IPR011701">
    <property type="entry name" value="MFS"/>
</dbReference>
<dbReference type="SUPFAM" id="SSF103473">
    <property type="entry name" value="MFS general substrate transporter"/>
    <property type="match status" value="1"/>
</dbReference>
<evidence type="ECO:0000256" key="5">
    <source>
        <dbReference type="SAM" id="Phobius"/>
    </source>
</evidence>
<name>A0A3Q2YNT2_HIPCM</name>
<feature type="transmembrane region" description="Helical" evidence="5">
    <location>
        <begin position="190"/>
        <end position="211"/>
    </location>
</feature>
<dbReference type="RefSeq" id="XP_019722421.1">
    <property type="nucleotide sequence ID" value="XM_019866862.1"/>
</dbReference>
<dbReference type="Ensembl" id="ENSHCOT00000022854.1">
    <property type="protein sequence ID" value="ENSHCOP00000015042.1"/>
    <property type="gene ID" value="ENSHCOG00000018571.1"/>
</dbReference>
<dbReference type="InterPro" id="IPR020846">
    <property type="entry name" value="MFS_dom"/>
</dbReference>
<dbReference type="GO" id="GO:0022857">
    <property type="term" value="F:transmembrane transporter activity"/>
    <property type="evidence" value="ECO:0007669"/>
    <property type="project" value="InterPro"/>
</dbReference>
<dbReference type="InterPro" id="IPR036259">
    <property type="entry name" value="MFS_trans_sf"/>
</dbReference>
<feature type="transmembrane region" description="Helical" evidence="5">
    <location>
        <begin position="223"/>
        <end position="246"/>
    </location>
</feature>
<feature type="domain" description="Major facilitator superfamily (MFS) profile" evidence="6">
    <location>
        <begin position="96"/>
        <end position="505"/>
    </location>
</feature>
<dbReference type="Proteomes" id="UP000264820">
    <property type="component" value="Unplaced"/>
</dbReference>
<feature type="transmembrane region" description="Helical" evidence="5">
    <location>
        <begin position="166"/>
        <end position="184"/>
    </location>
</feature>
<keyword evidence="2 5" id="KW-0812">Transmembrane</keyword>
<feature type="transmembrane region" description="Helical" evidence="5">
    <location>
        <begin position="480"/>
        <end position="500"/>
    </location>
</feature>
<dbReference type="PROSITE" id="PS50850">
    <property type="entry name" value="MFS"/>
    <property type="match status" value="1"/>
</dbReference>
<reference evidence="7" key="1">
    <citation type="submission" date="2025-05" db="UniProtKB">
        <authorList>
            <consortium name="Ensembl"/>
        </authorList>
    </citation>
    <scope>IDENTIFICATION</scope>
</reference>
<accession>A0A3Q2YNT2</accession>
<feature type="transmembrane region" description="Helical" evidence="5">
    <location>
        <begin position="417"/>
        <end position="441"/>
    </location>
</feature>
<dbReference type="Gene3D" id="1.20.1250.20">
    <property type="entry name" value="MFS general substrate transporter like domains"/>
    <property type="match status" value="1"/>
</dbReference>
<comment type="subcellular location">
    <subcellularLocation>
        <location evidence="1">Membrane</location>
        <topology evidence="1">Multi-pass membrane protein</topology>
    </subcellularLocation>
</comment>
<keyword evidence="3 5" id="KW-1133">Transmembrane helix</keyword>
<sequence>MSTFTHILKEIGEFGLFQKRLVAALCVPSIFIAFDTIGHVFTGLDFPHYCNVDWILERVDANLTLERQKELTIPASQDGSFQSCLMFTPVDSDLETIELYGLNSTTGCLNGSKFEVTPGASSIVTEFNLVCDRRTFIEASQSIYMAGLLIGGFVSGAMADRFGRRFVVLLAHLLLLLFGVSTAFSPDVYVYIVLKFLCGVSTAGILTNAFVIGGEWCKSSKFAFCTIVSHSFYSIGLMILSGLAYFMHNWRILQLALYGPLLIVLSIFYWILPESARWLITQGRKADAVREVRRAAKVNGKEMSQDLLDKMEVGETPNRGSMVDIFRIPYLRKRVLIMGYIWFGITLLYYGLSLNVGNFGLNIYLTQLIFGLAELPARLGSLPLIGRFGRRRCEVVLLMFAGATCLAIIAVPKDLPVVVTVIAIFGKSASTASFTIVYVYTAELYPTTLRQNGIGLNSVCARVGGILAPLVRLLGVYHDAIPMLVYGIIPASAGGLCLLLPETLNAELQDHAQLRGIDEAYEADGEKQVQSTAL</sequence>
<feature type="transmembrane region" description="Helical" evidence="5">
    <location>
        <begin position="335"/>
        <end position="352"/>
    </location>
</feature>
<feature type="transmembrane region" description="Helical" evidence="5">
    <location>
        <begin position="21"/>
        <end position="41"/>
    </location>
</feature>
<feature type="transmembrane region" description="Helical" evidence="5">
    <location>
        <begin position="142"/>
        <end position="159"/>
    </location>
</feature>
<dbReference type="GeneTree" id="ENSGT00940000154607"/>
<dbReference type="OMA" id="WTSIPTI"/>
<dbReference type="Pfam" id="PF07690">
    <property type="entry name" value="MFS_1"/>
    <property type="match status" value="1"/>
</dbReference>
<dbReference type="STRING" id="109280.ENSHCOP00000015042"/>
<evidence type="ECO:0000259" key="6">
    <source>
        <dbReference type="PROSITE" id="PS50850"/>
    </source>
</evidence>
<dbReference type="KEGG" id="hcq:109514058"/>
<evidence type="ECO:0000256" key="1">
    <source>
        <dbReference type="ARBA" id="ARBA00004141"/>
    </source>
</evidence>